<sequence length="59" mass="6501">MWKLTIQSIRDSRADPNAHLFPPARAQPTFLESSSATALAQSLSETAGAWRTRDDDGTR</sequence>
<evidence type="ECO:0000313" key="3">
    <source>
        <dbReference type="Proteomes" id="UP000026962"/>
    </source>
</evidence>
<feature type="region of interest" description="Disordered" evidence="1">
    <location>
        <begin position="36"/>
        <end position="59"/>
    </location>
</feature>
<proteinExistence type="predicted"/>
<dbReference type="HOGENOM" id="CLU_2964990_0_0_1"/>
<dbReference type="Gramene" id="OPUNC04G18970.1">
    <property type="protein sequence ID" value="OPUNC04G18970.1"/>
    <property type="gene ID" value="OPUNC04G18970"/>
</dbReference>
<organism evidence="2">
    <name type="scientific">Oryza punctata</name>
    <name type="common">Red rice</name>
    <dbReference type="NCBI Taxonomy" id="4537"/>
    <lineage>
        <taxon>Eukaryota</taxon>
        <taxon>Viridiplantae</taxon>
        <taxon>Streptophyta</taxon>
        <taxon>Embryophyta</taxon>
        <taxon>Tracheophyta</taxon>
        <taxon>Spermatophyta</taxon>
        <taxon>Magnoliopsida</taxon>
        <taxon>Liliopsida</taxon>
        <taxon>Poales</taxon>
        <taxon>Poaceae</taxon>
        <taxon>BOP clade</taxon>
        <taxon>Oryzoideae</taxon>
        <taxon>Oryzeae</taxon>
        <taxon>Oryzinae</taxon>
        <taxon>Oryza</taxon>
    </lineage>
</organism>
<dbReference type="Proteomes" id="UP000026962">
    <property type="component" value="Chromosome 4"/>
</dbReference>
<evidence type="ECO:0000256" key="1">
    <source>
        <dbReference type="SAM" id="MobiDB-lite"/>
    </source>
</evidence>
<name>A0A0E0KTR3_ORYPU</name>
<keyword evidence="3" id="KW-1185">Reference proteome</keyword>
<protein>
    <submittedName>
        <fullName evidence="2">Uncharacterized protein</fullName>
    </submittedName>
</protein>
<reference evidence="2" key="1">
    <citation type="submission" date="2015-04" db="UniProtKB">
        <authorList>
            <consortium name="EnsemblPlants"/>
        </authorList>
    </citation>
    <scope>IDENTIFICATION</scope>
</reference>
<reference evidence="2" key="2">
    <citation type="submission" date="2018-05" db="EMBL/GenBank/DDBJ databases">
        <title>OpunRS2 (Oryza punctata Reference Sequence Version 2).</title>
        <authorList>
            <person name="Zhang J."/>
            <person name="Kudrna D."/>
            <person name="Lee S."/>
            <person name="Talag J."/>
            <person name="Welchert J."/>
            <person name="Wing R.A."/>
        </authorList>
    </citation>
    <scope>NUCLEOTIDE SEQUENCE [LARGE SCALE GENOMIC DNA]</scope>
</reference>
<accession>A0A0E0KTR3</accession>
<evidence type="ECO:0000313" key="2">
    <source>
        <dbReference type="EnsemblPlants" id="OPUNC04G18970.1"/>
    </source>
</evidence>
<feature type="compositionally biased region" description="Low complexity" evidence="1">
    <location>
        <begin position="36"/>
        <end position="47"/>
    </location>
</feature>
<dbReference type="AlphaFoldDB" id="A0A0E0KTR3"/>
<dbReference type="EnsemblPlants" id="OPUNC04G18970.1">
    <property type="protein sequence ID" value="OPUNC04G18970.1"/>
    <property type="gene ID" value="OPUNC04G18970"/>
</dbReference>